<dbReference type="AlphaFoldDB" id="A0A9P1IYG3"/>
<accession>A0A9P1IYG3</accession>
<feature type="compositionally biased region" description="Basic and acidic residues" evidence="1">
    <location>
        <begin position="97"/>
        <end position="119"/>
    </location>
</feature>
<protein>
    <recommendedName>
        <fullName evidence="4">PDZ domain-containing protein</fullName>
    </recommendedName>
</protein>
<name>A0A9P1IYG3_9PELO</name>
<feature type="region of interest" description="Disordered" evidence="1">
    <location>
        <begin position="1"/>
        <end position="196"/>
    </location>
</feature>
<evidence type="ECO:0000256" key="1">
    <source>
        <dbReference type="SAM" id="MobiDB-lite"/>
    </source>
</evidence>
<gene>
    <name evidence="2" type="ORF">CAMP_LOCUS16012</name>
</gene>
<dbReference type="PANTHER" id="PTHR31327">
    <property type="entry name" value="SPERM MEIOSIS PDZ DOMAIN CONTAINING PROTEINS-RELATED"/>
    <property type="match status" value="1"/>
</dbReference>
<organism evidence="2 3">
    <name type="scientific">Caenorhabditis angaria</name>
    <dbReference type="NCBI Taxonomy" id="860376"/>
    <lineage>
        <taxon>Eukaryota</taxon>
        <taxon>Metazoa</taxon>
        <taxon>Ecdysozoa</taxon>
        <taxon>Nematoda</taxon>
        <taxon>Chromadorea</taxon>
        <taxon>Rhabditida</taxon>
        <taxon>Rhabditina</taxon>
        <taxon>Rhabditomorpha</taxon>
        <taxon>Rhabditoidea</taxon>
        <taxon>Rhabditidae</taxon>
        <taxon>Peloderinae</taxon>
        <taxon>Caenorhabditis</taxon>
    </lineage>
</organism>
<feature type="compositionally biased region" description="Basic and acidic residues" evidence="1">
    <location>
        <begin position="50"/>
        <end position="69"/>
    </location>
</feature>
<feature type="compositionally biased region" description="Basic residues" evidence="1">
    <location>
        <begin position="85"/>
        <end position="96"/>
    </location>
</feature>
<dbReference type="InterPro" id="IPR036034">
    <property type="entry name" value="PDZ_sf"/>
</dbReference>
<reference evidence="2" key="1">
    <citation type="submission" date="2022-11" db="EMBL/GenBank/DDBJ databases">
        <authorList>
            <person name="Kikuchi T."/>
        </authorList>
    </citation>
    <scope>NUCLEOTIDE SEQUENCE</scope>
    <source>
        <strain evidence="2">PS1010</strain>
    </source>
</reference>
<dbReference type="PANTHER" id="PTHR31327:SF12">
    <property type="entry name" value="PDZ DOMAIN-CONTAINING PROTEIN"/>
    <property type="match status" value="1"/>
</dbReference>
<evidence type="ECO:0000313" key="3">
    <source>
        <dbReference type="Proteomes" id="UP001152747"/>
    </source>
</evidence>
<keyword evidence="3" id="KW-1185">Reference proteome</keyword>
<proteinExistence type="predicted"/>
<sequence>MNQKALSPIKKKEDKKFKTKPGGTKERSMSSVVKTGEKKPLSGRKHAKISSRENNENNSVEKDEGEQKNKTTTKTKKKDMSLKAQVKRSSIKKHAPTKPENKKKDQSIKKDSSVKKEISVSKPVEVVVKKELSPQKKEEPKKEEPKKEEPDSTVSPPPTPPPPQVSTPAAQATPAPPLIPYDPANPDQVKISETETPPLELLPADREKNIEDRKAGFEYKIVDVPMKPGCKFGLGVKSIYRTVYVQKVEDGSIVSGLFFVADRIIDVDGVKIQDNVTCKTLLVKGLKEKALATVLVERGVTDEAKKIAMDELNEEHNQSIMVAPDVQSIMKKMANKIQDKPAASALKGNAPLKPVIFEKKPIVVEEGHKSVMIQMDNEEKLAKLQKVVKGGGT</sequence>
<dbReference type="Proteomes" id="UP001152747">
    <property type="component" value="Unassembled WGS sequence"/>
</dbReference>
<evidence type="ECO:0000313" key="2">
    <source>
        <dbReference type="EMBL" id="CAI5453375.1"/>
    </source>
</evidence>
<dbReference type="InterPro" id="IPR040264">
    <property type="entry name" value="T15H9.4-like"/>
</dbReference>
<feature type="compositionally biased region" description="Pro residues" evidence="1">
    <location>
        <begin position="155"/>
        <end position="165"/>
    </location>
</feature>
<comment type="caution">
    <text evidence="2">The sequence shown here is derived from an EMBL/GenBank/DDBJ whole genome shotgun (WGS) entry which is preliminary data.</text>
</comment>
<dbReference type="EMBL" id="CANHGI010000005">
    <property type="protein sequence ID" value="CAI5453375.1"/>
    <property type="molecule type" value="Genomic_DNA"/>
</dbReference>
<evidence type="ECO:0008006" key="4">
    <source>
        <dbReference type="Google" id="ProtNLM"/>
    </source>
</evidence>
<dbReference type="SUPFAM" id="SSF50156">
    <property type="entry name" value="PDZ domain-like"/>
    <property type="match status" value="1"/>
</dbReference>
<feature type="compositionally biased region" description="Basic and acidic residues" evidence="1">
    <location>
        <begin position="127"/>
        <end position="150"/>
    </location>
</feature>